<comment type="caution">
    <text evidence="2">The sequence shown here is derived from an EMBL/GenBank/DDBJ whole genome shotgun (WGS) entry which is preliminary data.</text>
</comment>
<keyword evidence="3" id="KW-1185">Reference proteome</keyword>
<protein>
    <recommendedName>
        <fullName evidence="1">Reverse transcriptase/retrotransposon-derived protein RNase H-like domain-containing protein</fullName>
    </recommendedName>
</protein>
<dbReference type="PANTHER" id="PTHR34072:SF55">
    <property type="entry name" value="DNA_RNA POLYMERASES SUPERFAMILY PROTEIN"/>
    <property type="match status" value="1"/>
</dbReference>
<dbReference type="AlphaFoldDB" id="A0AAD5JDA5"/>
<dbReference type="Pfam" id="PF17919">
    <property type="entry name" value="RT_RNaseH_2"/>
    <property type="match status" value="1"/>
</dbReference>
<dbReference type="Proteomes" id="UP001064489">
    <property type="component" value="Chromosome 1"/>
</dbReference>
<evidence type="ECO:0000313" key="2">
    <source>
        <dbReference type="EMBL" id="KAI9195228.1"/>
    </source>
</evidence>
<accession>A0AAD5JDA5</accession>
<dbReference type="Gene3D" id="3.10.20.370">
    <property type="match status" value="1"/>
</dbReference>
<dbReference type="SUPFAM" id="SSF56672">
    <property type="entry name" value="DNA/RNA polymerases"/>
    <property type="match status" value="1"/>
</dbReference>
<proteinExistence type="predicted"/>
<dbReference type="InterPro" id="IPR041577">
    <property type="entry name" value="RT_RNaseH_2"/>
</dbReference>
<evidence type="ECO:0000313" key="3">
    <source>
        <dbReference type="Proteomes" id="UP001064489"/>
    </source>
</evidence>
<dbReference type="PANTHER" id="PTHR34072">
    <property type="entry name" value="ENZYMATIC POLYPROTEIN-RELATED"/>
    <property type="match status" value="1"/>
</dbReference>
<feature type="domain" description="Reverse transcriptase/retrotransposon-derived protein RNase H-like" evidence="1">
    <location>
        <begin position="1"/>
        <end position="65"/>
    </location>
</feature>
<evidence type="ECO:0000259" key="1">
    <source>
        <dbReference type="Pfam" id="PF17919"/>
    </source>
</evidence>
<sequence>MTTTPVMVLLDFTKPFIVETDACNVGIGVVLMQNGRPLAFISKALPPRKLGLSTYEKELLAIVYAM</sequence>
<dbReference type="InterPro" id="IPR043502">
    <property type="entry name" value="DNA/RNA_pol_sf"/>
</dbReference>
<gene>
    <name evidence="2" type="ORF">LWI28_012950</name>
</gene>
<dbReference type="EMBL" id="JAJSOW010000003">
    <property type="protein sequence ID" value="KAI9195228.1"/>
    <property type="molecule type" value="Genomic_DNA"/>
</dbReference>
<name>A0AAD5JDA5_ACENE</name>
<reference evidence="2" key="2">
    <citation type="submission" date="2023-02" db="EMBL/GenBank/DDBJ databases">
        <authorList>
            <person name="Swenson N.G."/>
            <person name="Wegrzyn J.L."/>
            <person name="Mcevoy S.L."/>
        </authorList>
    </citation>
    <scope>NUCLEOTIDE SEQUENCE</scope>
    <source>
        <strain evidence="2">91603</strain>
        <tissue evidence="2">Leaf</tissue>
    </source>
</reference>
<reference evidence="2" key="1">
    <citation type="journal article" date="2022" name="Plant J.">
        <title>Strategies of tolerance reflected in two North American maple genomes.</title>
        <authorList>
            <person name="McEvoy S.L."/>
            <person name="Sezen U.U."/>
            <person name="Trouern-Trend A."/>
            <person name="McMahon S.M."/>
            <person name="Schaberg P.G."/>
            <person name="Yang J."/>
            <person name="Wegrzyn J.L."/>
            <person name="Swenson N.G."/>
        </authorList>
    </citation>
    <scope>NUCLEOTIDE SEQUENCE</scope>
    <source>
        <strain evidence="2">91603</strain>
    </source>
</reference>
<organism evidence="2 3">
    <name type="scientific">Acer negundo</name>
    <name type="common">Box elder</name>
    <dbReference type="NCBI Taxonomy" id="4023"/>
    <lineage>
        <taxon>Eukaryota</taxon>
        <taxon>Viridiplantae</taxon>
        <taxon>Streptophyta</taxon>
        <taxon>Embryophyta</taxon>
        <taxon>Tracheophyta</taxon>
        <taxon>Spermatophyta</taxon>
        <taxon>Magnoliopsida</taxon>
        <taxon>eudicotyledons</taxon>
        <taxon>Gunneridae</taxon>
        <taxon>Pentapetalae</taxon>
        <taxon>rosids</taxon>
        <taxon>malvids</taxon>
        <taxon>Sapindales</taxon>
        <taxon>Sapindaceae</taxon>
        <taxon>Hippocastanoideae</taxon>
        <taxon>Acereae</taxon>
        <taxon>Acer</taxon>
    </lineage>
</organism>